<gene>
    <name evidence="3" type="ORF">E6K75_07395</name>
</gene>
<dbReference type="SUPFAM" id="SSF53383">
    <property type="entry name" value="PLP-dependent transferases"/>
    <property type="match status" value="1"/>
</dbReference>
<dbReference type="Gene3D" id="3.90.1150.170">
    <property type="match status" value="1"/>
</dbReference>
<dbReference type="PANTHER" id="PTHR11999">
    <property type="entry name" value="GROUP II PYRIDOXAL-5-PHOSPHATE DECARBOXYLASE"/>
    <property type="match status" value="1"/>
</dbReference>
<dbReference type="GO" id="GO:0016831">
    <property type="term" value="F:carboxy-lyase activity"/>
    <property type="evidence" value="ECO:0007669"/>
    <property type="project" value="UniProtKB-KW"/>
</dbReference>
<evidence type="ECO:0000313" key="4">
    <source>
        <dbReference type="Proteomes" id="UP000320913"/>
    </source>
</evidence>
<protein>
    <recommendedName>
        <fullName evidence="5">Amino acid decarboxylase</fullName>
    </recommendedName>
</protein>
<name>A0A538T0I3_UNCEI</name>
<feature type="non-terminal residue" evidence="3">
    <location>
        <position position="234"/>
    </location>
</feature>
<evidence type="ECO:0000256" key="2">
    <source>
        <dbReference type="SAM" id="MobiDB-lite"/>
    </source>
</evidence>
<feature type="region of interest" description="Disordered" evidence="2">
    <location>
        <begin position="169"/>
        <end position="194"/>
    </location>
</feature>
<evidence type="ECO:0000313" key="3">
    <source>
        <dbReference type="EMBL" id="TMQ57148.1"/>
    </source>
</evidence>
<dbReference type="InterPro" id="IPR015424">
    <property type="entry name" value="PyrdxlP-dep_Trfase"/>
</dbReference>
<proteinExistence type="predicted"/>
<sequence>MSPEESLDPENWNEMRRLGHRMVDDAMDYLERVRERPVWQPVGDAAKAALRAPLPVKGQGPAAVYEDFLRDVFPNGMGNIHPRFWGWVIGTGTPFGALADMLASTMNPNIGGGDQGPNYVELQTLSWLREMLGYPAESLRRAGGSRCACASAITGPVESISTSSCARCSRAAAPSPPNRRGGRDPGLGVRSGRPSMRPAFPLTAALLAVLLVAGCSSTHPSGGKELMRDAIDVP</sequence>
<comment type="caution">
    <text evidence="3">The sequence shown here is derived from an EMBL/GenBank/DDBJ whole genome shotgun (WGS) entry which is preliminary data.</text>
</comment>
<reference evidence="3 4" key="1">
    <citation type="journal article" date="2019" name="Nat. Microbiol.">
        <title>Mediterranean grassland soil C-N compound turnover is dependent on rainfall and depth, and is mediated by genomically divergent microorganisms.</title>
        <authorList>
            <person name="Diamond S."/>
            <person name="Andeer P.F."/>
            <person name="Li Z."/>
            <person name="Crits-Christoph A."/>
            <person name="Burstein D."/>
            <person name="Anantharaman K."/>
            <person name="Lane K.R."/>
            <person name="Thomas B.C."/>
            <person name="Pan C."/>
            <person name="Northen T.R."/>
            <person name="Banfield J.F."/>
        </authorList>
    </citation>
    <scope>NUCLEOTIDE SEQUENCE [LARGE SCALE GENOMIC DNA]</scope>
    <source>
        <strain evidence="3">WS_5</strain>
    </source>
</reference>
<dbReference type="GO" id="GO:0006520">
    <property type="term" value="P:amino acid metabolic process"/>
    <property type="evidence" value="ECO:0007669"/>
    <property type="project" value="InterPro"/>
</dbReference>
<dbReference type="AlphaFoldDB" id="A0A538T0I3"/>
<keyword evidence="1" id="KW-0210">Decarboxylase</keyword>
<evidence type="ECO:0000256" key="1">
    <source>
        <dbReference type="ARBA" id="ARBA00022793"/>
    </source>
</evidence>
<dbReference type="PRINTS" id="PR00800">
    <property type="entry name" value="YHDCRBOXLASE"/>
</dbReference>
<keyword evidence="1" id="KW-0456">Lyase</keyword>
<dbReference type="Proteomes" id="UP000320913">
    <property type="component" value="Unassembled WGS sequence"/>
</dbReference>
<dbReference type="InterPro" id="IPR010977">
    <property type="entry name" value="Aromatic_deC"/>
</dbReference>
<organism evidence="3 4">
    <name type="scientific">Eiseniibacteriota bacterium</name>
    <dbReference type="NCBI Taxonomy" id="2212470"/>
    <lineage>
        <taxon>Bacteria</taxon>
        <taxon>Candidatus Eiseniibacteriota</taxon>
    </lineage>
</organism>
<accession>A0A538T0I3</accession>
<evidence type="ECO:0008006" key="5">
    <source>
        <dbReference type="Google" id="ProtNLM"/>
    </source>
</evidence>
<dbReference type="EMBL" id="VBOV01000177">
    <property type="protein sequence ID" value="TMQ57148.1"/>
    <property type="molecule type" value="Genomic_DNA"/>
</dbReference>
<dbReference type="PANTHER" id="PTHR11999:SF70">
    <property type="entry name" value="MIP05841P"/>
    <property type="match status" value="1"/>
</dbReference>